<dbReference type="Gene3D" id="2.40.70.10">
    <property type="entry name" value="Acid Proteases"/>
    <property type="match status" value="1"/>
</dbReference>
<dbReference type="Pfam" id="PF13650">
    <property type="entry name" value="Asp_protease_2"/>
    <property type="match status" value="1"/>
</dbReference>
<evidence type="ECO:0000256" key="5">
    <source>
        <dbReference type="ARBA" id="ARBA00023268"/>
    </source>
</evidence>
<dbReference type="SUPFAM" id="SSF53098">
    <property type="entry name" value="Ribonuclease H-like"/>
    <property type="match status" value="1"/>
</dbReference>
<feature type="domain" description="Integrase catalytic" evidence="7">
    <location>
        <begin position="704"/>
        <end position="897"/>
    </location>
</feature>
<dbReference type="Pfam" id="PF17919">
    <property type="entry name" value="RT_RNaseH_2"/>
    <property type="match status" value="1"/>
</dbReference>
<dbReference type="InterPro" id="IPR016197">
    <property type="entry name" value="Chromo-like_dom_sf"/>
</dbReference>
<dbReference type="EMBL" id="JACGWN010000011">
    <property type="protein sequence ID" value="KAL0420985.1"/>
    <property type="molecule type" value="Genomic_DNA"/>
</dbReference>
<gene>
    <name evidence="8" type="ORF">Slati_3121400</name>
</gene>
<dbReference type="GO" id="GO:0003676">
    <property type="term" value="F:nucleic acid binding"/>
    <property type="evidence" value="ECO:0007669"/>
    <property type="project" value="InterPro"/>
</dbReference>
<comment type="caution">
    <text evidence="8">The sequence shown here is derived from an EMBL/GenBank/DDBJ whole genome shotgun (WGS) entry which is preliminary data.</text>
</comment>
<dbReference type="InterPro" id="IPR012337">
    <property type="entry name" value="RNaseH-like_sf"/>
</dbReference>
<protein>
    <submittedName>
        <fullName evidence="8">Transposon Ty3-G Gag-Pol polyprotein</fullName>
    </submittedName>
</protein>
<reference evidence="8" key="2">
    <citation type="journal article" date="2024" name="Plant">
        <title>Genomic evolution and insights into agronomic trait innovations of Sesamum species.</title>
        <authorList>
            <person name="Miao H."/>
            <person name="Wang L."/>
            <person name="Qu L."/>
            <person name="Liu H."/>
            <person name="Sun Y."/>
            <person name="Le M."/>
            <person name="Wang Q."/>
            <person name="Wei S."/>
            <person name="Zheng Y."/>
            <person name="Lin W."/>
            <person name="Duan Y."/>
            <person name="Cao H."/>
            <person name="Xiong S."/>
            <person name="Wang X."/>
            <person name="Wei L."/>
            <person name="Li C."/>
            <person name="Ma Q."/>
            <person name="Ju M."/>
            <person name="Zhao R."/>
            <person name="Li G."/>
            <person name="Mu C."/>
            <person name="Tian Q."/>
            <person name="Mei H."/>
            <person name="Zhang T."/>
            <person name="Gao T."/>
            <person name="Zhang H."/>
        </authorList>
    </citation>
    <scope>NUCLEOTIDE SEQUENCE</scope>
    <source>
        <strain evidence="8">KEN1</strain>
    </source>
</reference>
<keyword evidence="1" id="KW-0808">Transferase</keyword>
<dbReference type="AlphaFoldDB" id="A0AAW2UU97"/>
<feature type="compositionally biased region" description="Basic and acidic residues" evidence="6">
    <location>
        <begin position="171"/>
        <end position="181"/>
    </location>
</feature>
<dbReference type="Pfam" id="PF24626">
    <property type="entry name" value="SH3_Tf2-1"/>
    <property type="match status" value="1"/>
</dbReference>
<keyword evidence="4" id="KW-0255">Endonuclease</keyword>
<dbReference type="InterPro" id="IPR041577">
    <property type="entry name" value="RT_RNaseH_2"/>
</dbReference>
<keyword evidence="5" id="KW-0511">Multifunctional enzyme</keyword>
<evidence type="ECO:0000256" key="2">
    <source>
        <dbReference type="ARBA" id="ARBA00022695"/>
    </source>
</evidence>
<organism evidence="8">
    <name type="scientific">Sesamum latifolium</name>
    <dbReference type="NCBI Taxonomy" id="2727402"/>
    <lineage>
        <taxon>Eukaryota</taxon>
        <taxon>Viridiplantae</taxon>
        <taxon>Streptophyta</taxon>
        <taxon>Embryophyta</taxon>
        <taxon>Tracheophyta</taxon>
        <taxon>Spermatophyta</taxon>
        <taxon>Magnoliopsida</taxon>
        <taxon>eudicotyledons</taxon>
        <taxon>Gunneridae</taxon>
        <taxon>Pentapetalae</taxon>
        <taxon>asterids</taxon>
        <taxon>lamiids</taxon>
        <taxon>Lamiales</taxon>
        <taxon>Pedaliaceae</taxon>
        <taxon>Sesamum</taxon>
    </lineage>
</organism>
<dbReference type="PANTHER" id="PTHR37984">
    <property type="entry name" value="PROTEIN CBG26694"/>
    <property type="match status" value="1"/>
</dbReference>
<reference evidence="8" key="1">
    <citation type="submission" date="2020-06" db="EMBL/GenBank/DDBJ databases">
        <authorList>
            <person name="Li T."/>
            <person name="Hu X."/>
            <person name="Zhang T."/>
            <person name="Song X."/>
            <person name="Zhang H."/>
            <person name="Dai N."/>
            <person name="Sheng W."/>
            <person name="Hou X."/>
            <person name="Wei L."/>
        </authorList>
    </citation>
    <scope>NUCLEOTIDE SEQUENCE</scope>
    <source>
        <strain evidence="8">KEN1</strain>
        <tissue evidence="8">Leaf</tissue>
    </source>
</reference>
<feature type="compositionally biased region" description="Low complexity" evidence="6">
    <location>
        <begin position="140"/>
        <end position="150"/>
    </location>
</feature>
<dbReference type="Pfam" id="PF19259">
    <property type="entry name" value="Ty3_capsid"/>
    <property type="match status" value="1"/>
</dbReference>
<dbReference type="Gene3D" id="3.30.420.10">
    <property type="entry name" value="Ribonuclease H-like superfamily/Ribonuclease H"/>
    <property type="match status" value="1"/>
</dbReference>
<dbReference type="InterPro" id="IPR056924">
    <property type="entry name" value="SH3_Tf2-1"/>
</dbReference>
<dbReference type="InterPro" id="IPR050951">
    <property type="entry name" value="Retrovirus_Pol_polyprotein"/>
</dbReference>
<dbReference type="InterPro" id="IPR021109">
    <property type="entry name" value="Peptidase_aspartic_dom_sf"/>
</dbReference>
<dbReference type="GO" id="GO:0015074">
    <property type="term" value="P:DNA integration"/>
    <property type="evidence" value="ECO:0007669"/>
    <property type="project" value="InterPro"/>
</dbReference>
<dbReference type="InterPro" id="IPR043502">
    <property type="entry name" value="DNA/RNA_pol_sf"/>
</dbReference>
<evidence type="ECO:0000259" key="7">
    <source>
        <dbReference type="PROSITE" id="PS50994"/>
    </source>
</evidence>
<dbReference type="InterPro" id="IPR045358">
    <property type="entry name" value="Ty3_capsid"/>
</dbReference>
<keyword evidence="4" id="KW-0378">Hydrolase</keyword>
<accession>A0AAW2UU97</accession>
<proteinExistence type="predicted"/>
<dbReference type="InterPro" id="IPR001584">
    <property type="entry name" value="Integrase_cat-core"/>
</dbReference>
<name>A0AAW2UU97_9LAMI</name>
<evidence type="ECO:0000256" key="3">
    <source>
        <dbReference type="ARBA" id="ARBA00022722"/>
    </source>
</evidence>
<sequence length="1133" mass="129519">MIPIPEEQKVPLASVYMQAKAELWFQGHLEKSGMPSWSELTIIILRRFENLDYERVVYEFNMLRQETTVHEYLIRFEELESHMLIFNKNLDETFFMMKFISGLKEEIKGYVATMNPTTLDQTIVLARRQENIVNALLRKTNQQQKNNQSKAPFKPQNKSIPYKTSFKPSFKPRDEASQPRRFLTEAEVRARKEKNLCYKCDEPYSPGHRCRIRQVHMMLSEEEAKAYEEAEDQIEEPPDSEDAIVSFLAMRGNVSSKTLRINGQVNGKDMHMLIDSGSTHCFIDEKVVQVLGCRLEPTTPVTVRIADGGRVISKFFCPTFCWEVQGHHFSHPSGKKIVLKALTERGHLKTLSAYSLSKLLRRGNYGIKGHIYVINRDRMPDERDPRLLRLMHQFKDVFQEPKTLPPERIIEHHIELVPDAIPKKQHPYRYAYGQKTEIEKIVKDMLESGIIRTSQRSFASPVLLVKKKDGGWRLCVDYRLLQKVYQGYGAISKPLTSLLKKDGFIWNPEAEAAFNHLKEVMTSVPVLALPNFSQPFVVETDAFGRGIGAVLMQEGRHIASLSKAVATKKMGLSTYEKGFLALLLAITKWKHYLQGNHFIIRTDQKSLKHILDQRIDSILQQKWITKLLGLSYEDIEGSYEGNTLFQTVVQAKVLDNQAFPDYSYEAGVLRRKGKICVGDVNAWVKECEVCQRAKHENNPYPGLLQPLPIPDQAWSCISMNFIEGLPSSEGKDSILVIVDRLTKYSHFIPLKHPYTASFIAKTFFDNIYKLHGLPVSIVTDRDRVFTSRFWKELFNMAGVSLEMSSAYHPQTDGQTERVNQCLENYLRCLKATPFQALYGYPPHQLTIGPYMQNHHSEVEELMQERVKPYRQTVVFLRKQLKLSAKYYGPYKVLERIGMVAYRLELPPSSKIHPVFHVSLLKKKIGFKYFPSVSLPDFEDEVFKVYPTAILARRLVPRNNVGVPQVLIQWSHGSPDQATWEDYKDMAAKFPGFDPWGQGSKKGGRDVVSSSRNASLYGKRAIEEVNLDRQIKGRFELGVSKENTAVLTKAEKDLALPDSNATFTPDCPIKVKRISHPIEGEIELGIEAAHSKACDVVTCELGHDLLEGKFGDCDVGINSTNGQAPRHVEGEERV</sequence>
<dbReference type="CDD" id="cd00303">
    <property type="entry name" value="retropepsin_like"/>
    <property type="match status" value="1"/>
</dbReference>
<evidence type="ECO:0000256" key="4">
    <source>
        <dbReference type="ARBA" id="ARBA00022759"/>
    </source>
</evidence>
<keyword evidence="3" id="KW-0540">Nuclease</keyword>
<dbReference type="InterPro" id="IPR036397">
    <property type="entry name" value="RNaseH_sf"/>
</dbReference>
<evidence type="ECO:0000256" key="6">
    <source>
        <dbReference type="SAM" id="MobiDB-lite"/>
    </source>
</evidence>
<dbReference type="GO" id="GO:0016779">
    <property type="term" value="F:nucleotidyltransferase activity"/>
    <property type="evidence" value="ECO:0007669"/>
    <property type="project" value="UniProtKB-KW"/>
</dbReference>
<evidence type="ECO:0000256" key="1">
    <source>
        <dbReference type="ARBA" id="ARBA00022679"/>
    </source>
</evidence>
<dbReference type="Gene3D" id="3.10.10.10">
    <property type="entry name" value="HIV Type 1 Reverse Transcriptase, subunit A, domain 1"/>
    <property type="match status" value="1"/>
</dbReference>
<dbReference type="SUPFAM" id="SSF56672">
    <property type="entry name" value="DNA/RNA polymerases"/>
    <property type="match status" value="1"/>
</dbReference>
<evidence type="ECO:0000313" key="8">
    <source>
        <dbReference type="EMBL" id="KAL0420985.1"/>
    </source>
</evidence>
<dbReference type="PANTHER" id="PTHR37984:SF5">
    <property type="entry name" value="PROTEIN NYNRIN-LIKE"/>
    <property type="match status" value="1"/>
</dbReference>
<dbReference type="SUPFAM" id="SSF50630">
    <property type="entry name" value="Acid proteases"/>
    <property type="match status" value="1"/>
</dbReference>
<dbReference type="CDD" id="cd09274">
    <property type="entry name" value="RNase_HI_RT_Ty3"/>
    <property type="match status" value="1"/>
</dbReference>
<dbReference type="GO" id="GO:0004519">
    <property type="term" value="F:endonuclease activity"/>
    <property type="evidence" value="ECO:0007669"/>
    <property type="project" value="UniProtKB-KW"/>
</dbReference>
<feature type="region of interest" description="Disordered" evidence="6">
    <location>
        <begin position="140"/>
        <end position="181"/>
    </location>
</feature>
<dbReference type="PROSITE" id="PS50994">
    <property type="entry name" value="INTEGRASE"/>
    <property type="match status" value="1"/>
</dbReference>
<keyword evidence="2" id="KW-0548">Nucleotidyltransferase</keyword>
<dbReference type="SUPFAM" id="SSF54160">
    <property type="entry name" value="Chromo domain-like"/>
    <property type="match status" value="1"/>
</dbReference>